<dbReference type="SUPFAM" id="SSF53474">
    <property type="entry name" value="alpha/beta-Hydrolases"/>
    <property type="match status" value="1"/>
</dbReference>
<dbReference type="Proteomes" id="UP001151699">
    <property type="component" value="Chromosome B"/>
</dbReference>
<feature type="domain" description="Carboxylesterase type B" evidence="2">
    <location>
        <begin position="2"/>
        <end position="138"/>
    </location>
</feature>
<dbReference type="AlphaFoldDB" id="A0A9Q0N2I3"/>
<organism evidence="3 4">
    <name type="scientific">Pseudolycoriella hygida</name>
    <dbReference type="NCBI Taxonomy" id="35572"/>
    <lineage>
        <taxon>Eukaryota</taxon>
        <taxon>Metazoa</taxon>
        <taxon>Ecdysozoa</taxon>
        <taxon>Arthropoda</taxon>
        <taxon>Hexapoda</taxon>
        <taxon>Insecta</taxon>
        <taxon>Pterygota</taxon>
        <taxon>Neoptera</taxon>
        <taxon>Endopterygota</taxon>
        <taxon>Diptera</taxon>
        <taxon>Nematocera</taxon>
        <taxon>Sciaroidea</taxon>
        <taxon>Sciaridae</taxon>
        <taxon>Pseudolycoriella</taxon>
    </lineage>
</organism>
<evidence type="ECO:0000259" key="2">
    <source>
        <dbReference type="Pfam" id="PF00135"/>
    </source>
</evidence>
<keyword evidence="1" id="KW-0325">Glycoprotein</keyword>
<name>A0A9Q0N2I3_9DIPT</name>
<accession>A0A9Q0N2I3</accession>
<dbReference type="Gene3D" id="3.40.50.1820">
    <property type="entry name" value="alpha/beta hydrolase"/>
    <property type="match status" value="1"/>
</dbReference>
<dbReference type="EMBL" id="WJQU01000002">
    <property type="protein sequence ID" value="KAJ6642412.1"/>
    <property type="molecule type" value="Genomic_DNA"/>
</dbReference>
<comment type="caution">
    <text evidence="3">The sequence shown here is derived from an EMBL/GenBank/DDBJ whole genome shotgun (WGS) entry which is preliminary data.</text>
</comment>
<proteinExistence type="predicted"/>
<dbReference type="Pfam" id="PF00135">
    <property type="entry name" value="COesterase"/>
    <property type="match status" value="1"/>
</dbReference>
<reference evidence="3" key="1">
    <citation type="submission" date="2022-07" db="EMBL/GenBank/DDBJ databases">
        <authorList>
            <person name="Trinca V."/>
            <person name="Uliana J.V.C."/>
            <person name="Torres T.T."/>
            <person name="Ward R.J."/>
            <person name="Monesi N."/>
        </authorList>
    </citation>
    <scope>NUCLEOTIDE SEQUENCE</scope>
    <source>
        <strain evidence="3">HSMRA1968</strain>
        <tissue evidence="3">Whole embryos</tissue>
    </source>
</reference>
<protein>
    <recommendedName>
        <fullName evidence="2">Carboxylesterase type B domain-containing protein</fullName>
    </recommendedName>
</protein>
<dbReference type="InterPro" id="IPR002018">
    <property type="entry name" value="CarbesteraseB"/>
</dbReference>
<dbReference type="InterPro" id="IPR029058">
    <property type="entry name" value="AB_hydrolase_fold"/>
</dbReference>
<feature type="non-terminal residue" evidence="3">
    <location>
        <position position="168"/>
    </location>
</feature>
<evidence type="ECO:0000256" key="1">
    <source>
        <dbReference type="ARBA" id="ARBA00023180"/>
    </source>
</evidence>
<evidence type="ECO:0000313" key="3">
    <source>
        <dbReference type="EMBL" id="KAJ6642412.1"/>
    </source>
</evidence>
<evidence type="ECO:0000313" key="4">
    <source>
        <dbReference type="Proteomes" id="UP001151699"/>
    </source>
</evidence>
<gene>
    <name evidence="3" type="ORF">Bhyg_07360</name>
</gene>
<sequence length="168" mass="19145">MGGTSIHLHLLSNSCEYIKRAIIWSGNAFGTEKENHIDLLKETFKNELGNETSKNDLLNFMINAPADVIVKKTPQHPFNGIFKIYFAPVVENKSIAVEPFLTEKPRVIYAKNQFSQHCRNVEVSFGVTSAEFLLYLNFSDLYDWIEPLKNNSLFGIPYNGLNITENDK</sequence>
<keyword evidence="4" id="KW-1185">Reference proteome</keyword>